<evidence type="ECO:0000256" key="1">
    <source>
        <dbReference type="SAM" id="MobiDB-lite"/>
    </source>
</evidence>
<dbReference type="RefSeq" id="WP_116681910.1">
    <property type="nucleotide sequence ID" value="NZ_QURL01000002.1"/>
</dbReference>
<reference evidence="2 3" key="1">
    <citation type="submission" date="2018-08" db="EMBL/GenBank/DDBJ databases">
        <title>Fulvimarina sp. 85, whole genome shotgun sequence.</title>
        <authorList>
            <person name="Tuo L."/>
        </authorList>
    </citation>
    <scope>NUCLEOTIDE SEQUENCE [LARGE SCALE GENOMIC DNA]</scope>
    <source>
        <strain evidence="2 3">85</strain>
    </source>
</reference>
<feature type="compositionally biased region" description="Low complexity" evidence="1">
    <location>
        <begin position="301"/>
        <end position="311"/>
    </location>
</feature>
<feature type="compositionally biased region" description="Acidic residues" evidence="1">
    <location>
        <begin position="57"/>
        <end position="68"/>
    </location>
</feature>
<evidence type="ECO:0000313" key="2">
    <source>
        <dbReference type="EMBL" id="RFC65012.1"/>
    </source>
</evidence>
<dbReference type="OrthoDB" id="8450721at2"/>
<gene>
    <name evidence="2" type="ORF">DYI37_03865</name>
</gene>
<proteinExistence type="predicted"/>
<dbReference type="Proteomes" id="UP000264310">
    <property type="component" value="Unassembled WGS sequence"/>
</dbReference>
<organism evidence="2 3">
    <name type="scientific">Fulvimarina endophytica</name>
    <dbReference type="NCBI Taxonomy" id="2293836"/>
    <lineage>
        <taxon>Bacteria</taxon>
        <taxon>Pseudomonadati</taxon>
        <taxon>Pseudomonadota</taxon>
        <taxon>Alphaproteobacteria</taxon>
        <taxon>Hyphomicrobiales</taxon>
        <taxon>Aurantimonadaceae</taxon>
        <taxon>Fulvimarina</taxon>
    </lineage>
</organism>
<sequence>MTVQGQEPNAAVEPEAVEPEAVEIDDTDALWDEFDASEGLTTADPDADAAADGFGADAEDDLPADGDGEPQATADEVGAVEHTATAEAAVQDLDWSGVPETHRAAFEQMRADNAKLAQKERSANGRYTATQRRYDELVKAAQPRQPASGDRPTLETSLASLKEDYPEIAGPLQQALAAVQGDVATLAEAEEGRRSAAQTELSEFLQTEADEFSQQHPDFEEVVRQDAGRFTAWVDDQPKAVRDAFARNAQTIVNAAEASNVASLYKAFLGMGEAAAAAATQTGKPSLDARRQRQLQSTANPSRASRRPASSGIPEEGDRDEIWDAFERAEAAQAAAR</sequence>
<protein>
    <submittedName>
        <fullName evidence="2">Uncharacterized protein</fullName>
    </submittedName>
</protein>
<accession>A0A371X6Z6</accession>
<comment type="caution">
    <text evidence="2">The sequence shown here is derived from an EMBL/GenBank/DDBJ whole genome shotgun (WGS) entry which is preliminary data.</text>
</comment>
<dbReference type="EMBL" id="QURL01000002">
    <property type="protein sequence ID" value="RFC65012.1"/>
    <property type="molecule type" value="Genomic_DNA"/>
</dbReference>
<feature type="compositionally biased region" description="Acidic residues" evidence="1">
    <location>
        <begin position="15"/>
        <end position="36"/>
    </location>
</feature>
<feature type="region of interest" description="Disordered" evidence="1">
    <location>
        <begin position="279"/>
        <end position="322"/>
    </location>
</feature>
<evidence type="ECO:0000313" key="3">
    <source>
        <dbReference type="Proteomes" id="UP000264310"/>
    </source>
</evidence>
<feature type="region of interest" description="Disordered" evidence="1">
    <location>
        <begin position="1"/>
        <end position="78"/>
    </location>
</feature>
<keyword evidence="3" id="KW-1185">Reference proteome</keyword>
<name>A0A371X6Z6_9HYPH</name>
<dbReference type="AlphaFoldDB" id="A0A371X6Z6"/>